<evidence type="ECO:0000256" key="1">
    <source>
        <dbReference type="SAM" id="SignalP"/>
    </source>
</evidence>
<comment type="caution">
    <text evidence="2">The sequence shown here is derived from an EMBL/GenBank/DDBJ whole genome shotgun (WGS) entry which is preliminary data.</text>
</comment>
<dbReference type="Proteomes" id="UP000664293">
    <property type="component" value="Unassembled WGS sequence"/>
</dbReference>
<dbReference type="EMBL" id="JAEKJR010000001">
    <property type="protein sequence ID" value="MBN8430057.1"/>
    <property type="molecule type" value="Genomic_DNA"/>
</dbReference>
<accession>A0ABS3E421</accession>
<reference evidence="2 3" key="1">
    <citation type="submission" date="2020-12" db="EMBL/GenBank/DDBJ databases">
        <title>Oil enriched cultivation method for isolating marine PHA-producing bacteria.</title>
        <authorList>
            <person name="Zheng W."/>
            <person name="Yu S."/>
            <person name="Huang Y."/>
        </authorList>
    </citation>
    <scope>NUCLEOTIDE SEQUENCE [LARGE SCALE GENOMIC DNA]</scope>
    <source>
        <strain evidence="2 3">SN0-2</strain>
    </source>
</reference>
<evidence type="ECO:0000313" key="2">
    <source>
        <dbReference type="EMBL" id="MBN8430057.1"/>
    </source>
</evidence>
<evidence type="ECO:0008006" key="4">
    <source>
        <dbReference type="Google" id="ProtNLM"/>
    </source>
</evidence>
<keyword evidence="3" id="KW-1185">Reference proteome</keyword>
<evidence type="ECO:0000313" key="3">
    <source>
        <dbReference type="Proteomes" id="UP000664293"/>
    </source>
</evidence>
<proteinExistence type="predicted"/>
<protein>
    <recommendedName>
        <fullName evidence="4">Outer membrane beta-barrel porin/alpha-amylase</fullName>
    </recommendedName>
</protein>
<gene>
    <name evidence="2" type="ORF">JF535_04230</name>
</gene>
<keyword evidence="1" id="KW-0732">Signal</keyword>
<sequence>MKYLWALLFLSSSALGSELLENSSNMAFVNGKSSTGRTMVDHHLLQKSLYLTSGEEADEADRQEECSLSTSVFCGGILYTKATEGWFKDFTILPGSGGEQQIKITPYRGNLILGENLALPLTIYMSEVSDSVDSEDVNAIKLINPEQGRFNFNLKYAGRYRIGKFCKFNDPSDGNCAVSLTAGMRYLGLRQVNEQEELEIEHYWGSYVELANTWLFKIQDPSLQGFIGEVALKLNASYLSQNIEDGSTLFPDATDAAGEPIAFEEDFLSYGATLTFKMNEKFSIRTQYIKSDQDDLLGDRSSFGITYDI</sequence>
<organism evidence="2 3">
    <name type="scientific">Microbulbifer salipaludis</name>
    <dbReference type="NCBI Taxonomy" id="187980"/>
    <lineage>
        <taxon>Bacteria</taxon>
        <taxon>Pseudomonadati</taxon>
        <taxon>Pseudomonadota</taxon>
        <taxon>Gammaproteobacteria</taxon>
        <taxon>Cellvibrionales</taxon>
        <taxon>Microbulbiferaceae</taxon>
        <taxon>Microbulbifer</taxon>
    </lineage>
</organism>
<name>A0ABS3E421_9GAMM</name>
<feature type="signal peptide" evidence="1">
    <location>
        <begin position="1"/>
        <end position="16"/>
    </location>
</feature>
<feature type="chain" id="PRO_5045835174" description="Outer membrane beta-barrel porin/alpha-amylase" evidence="1">
    <location>
        <begin position="17"/>
        <end position="309"/>
    </location>
</feature>
<dbReference type="RefSeq" id="WP_206999433.1">
    <property type="nucleotide sequence ID" value="NZ_JAEKJR010000001.1"/>
</dbReference>